<evidence type="ECO:0000256" key="3">
    <source>
        <dbReference type="ARBA" id="ARBA00022670"/>
    </source>
</evidence>
<keyword evidence="4 9" id="KW-0812">Transmembrane</keyword>
<dbReference type="PANTHER" id="PTHR33695:SF1">
    <property type="entry name" value="LIPOPROTEIN SIGNAL PEPTIDASE"/>
    <property type="match status" value="1"/>
</dbReference>
<reference evidence="12 13" key="1">
    <citation type="journal article" date="2019" name="Int. J. Syst. Evol. Microbiol.">
        <title>The Global Catalogue of Microorganisms (GCM) 10K type strain sequencing project: providing services to taxonomists for standard genome sequencing and annotation.</title>
        <authorList>
            <consortium name="The Broad Institute Genomics Platform"/>
            <consortium name="The Broad Institute Genome Sequencing Center for Infectious Disease"/>
            <person name="Wu L."/>
            <person name="Ma J."/>
        </authorList>
    </citation>
    <scope>NUCLEOTIDE SEQUENCE [LARGE SCALE GENOMIC DNA]</scope>
    <source>
        <strain evidence="12 13">JCM 14900</strain>
    </source>
</reference>
<protein>
    <recommendedName>
        <fullName evidence="9">Lipoprotein signal peptidase</fullName>
        <ecNumber evidence="9">3.4.23.36</ecNumber>
    </recommendedName>
    <alternativeName>
        <fullName evidence="9">Prolipoprotein signal peptidase</fullName>
    </alternativeName>
    <alternativeName>
        <fullName evidence="9">Signal peptidase II</fullName>
        <shortName evidence="9">SPase II</shortName>
    </alternativeName>
</protein>
<evidence type="ECO:0000256" key="5">
    <source>
        <dbReference type="ARBA" id="ARBA00022750"/>
    </source>
</evidence>
<keyword evidence="8 9" id="KW-0472">Membrane</keyword>
<comment type="function">
    <text evidence="9 10">This protein specifically catalyzes the removal of signal peptides from prolipoproteins.</text>
</comment>
<dbReference type="EMBL" id="BAAAOF010000008">
    <property type="protein sequence ID" value="GAA1938420.1"/>
    <property type="molecule type" value="Genomic_DNA"/>
</dbReference>
<keyword evidence="5 9" id="KW-0064">Aspartyl protease</keyword>
<dbReference type="InterPro" id="IPR001872">
    <property type="entry name" value="Peptidase_A8"/>
</dbReference>
<dbReference type="EC" id="3.4.23.36" evidence="9"/>
<comment type="caution">
    <text evidence="12">The sequence shown here is derived from an EMBL/GenBank/DDBJ whole genome shotgun (WGS) entry which is preliminary data.</text>
</comment>
<dbReference type="NCBIfam" id="TIGR00077">
    <property type="entry name" value="lspA"/>
    <property type="match status" value="1"/>
</dbReference>
<comment type="caution">
    <text evidence="9">Lacks conserved residue(s) required for the propagation of feature annotation.</text>
</comment>
<evidence type="ECO:0000256" key="8">
    <source>
        <dbReference type="ARBA" id="ARBA00023136"/>
    </source>
</evidence>
<evidence type="ECO:0000256" key="1">
    <source>
        <dbReference type="ARBA" id="ARBA00006139"/>
    </source>
</evidence>
<evidence type="ECO:0000256" key="9">
    <source>
        <dbReference type="HAMAP-Rule" id="MF_00161"/>
    </source>
</evidence>
<evidence type="ECO:0000256" key="11">
    <source>
        <dbReference type="RuleBase" id="RU004181"/>
    </source>
</evidence>
<feature type="transmembrane region" description="Helical" evidence="9">
    <location>
        <begin position="90"/>
        <end position="108"/>
    </location>
</feature>
<evidence type="ECO:0000256" key="2">
    <source>
        <dbReference type="ARBA" id="ARBA00022475"/>
    </source>
</evidence>
<dbReference type="Proteomes" id="UP001501343">
    <property type="component" value="Unassembled WGS sequence"/>
</dbReference>
<feature type="transmembrane region" description="Helical" evidence="9">
    <location>
        <begin position="128"/>
        <end position="150"/>
    </location>
</feature>
<dbReference type="PANTHER" id="PTHR33695">
    <property type="entry name" value="LIPOPROTEIN SIGNAL PEPTIDASE"/>
    <property type="match status" value="1"/>
</dbReference>
<feature type="active site" evidence="9">
    <location>
        <position position="124"/>
    </location>
</feature>
<dbReference type="PROSITE" id="PS00855">
    <property type="entry name" value="SPASE_II"/>
    <property type="match status" value="1"/>
</dbReference>
<comment type="pathway">
    <text evidence="9">Protein modification; lipoprotein biosynthesis (signal peptide cleavage).</text>
</comment>
<keyword evidence="2 9" id="KW-1003">Cell membrane</keyword>
<evidence type="ECO:0000256" key="7">
    <source>
        <dbReference type="ARBA" id="ARBA00022989"/>
    </source>
</evidence>
<dbReference type="HAMAP" id="MF_00161">
    <property type="entry name" value="LspA"/>
    <property type="match status" value="1"/>
</dbReference>
<keyword evidence="13" id="KW-1185">Reference proteome</keyword>
<evidence type="ECO:0000313" key="13">
    <source>
        <dbReference type="Proteomes" id="UP001501343"/>
    </source>
</evidence>
<name>A0ABN2PYJ8_9MICO</name>
<dbReference type="PRINTS" id="PR00781">
    <property type="entry name" value="LIPOSIGPTASE"/>
</dbReference>
<keyword evidence="7 9" id="KW-1133">Transmembrane helix</keyword>
<proteinExistence type="inferred from homology"/>
<dbReference type="Pfam" id="PF01252">
    <property type="entry name" value="Peptidase_A8"/>
    <property type="match status" value="1"/>
</dbReference>
<evidence type="ECO:0000313" key="12">
    <source>
        <dbReference type="EMBL" id="GAA1938420.1"/>
    </source>
</evidence>
<comment type="similarity">
    <text evidence="1 9 11">Belongs to the peptidase A8 family.</text>
</comment>
<evidence type="ECO:0000256" key="6">
    <source>
        <dbReference type="ARBA" id="ARBA00022801"/>
    </source>
</evidence>
<gene>
    <name evidence="9 12" type="primary">lspA</name>
    <name evidence="12" type="ORF">GCM10009775_33200</name>
</gene>
<feature type="active site" evidence="9">
    <location>
        <position position="138"/>
    </location>
</feature>
<keyword evidence="3 9" id="KW-0645">Protease</keyword>
<keyword evidence="6 9" id="KW-0378">Hydrolase</keyword>
<sequence length="178" mass="18547">MNSRRLRLFAVGCIVAAVAILIDQATKAAALSALSETDRIRLVGDLLGLQLAFNPGAILSLGSGVTWLLTLLGVGAVVLILIATTRARTAITAVALGLILGGAVGNLIDRLFAPPAFGRGHVVDFLAYGDLFIGNLADVALGAGVILLLIDTFRRRRTASQSVDDARSEAQSTIEVEK</sequence>
<accession>A0ABN2PYJ8</accession>
<evidence type="ECO:0000256" key="4">
    <source>
        <dbReference type="ARBA" id="ARBA00022692"/>
    </source>
</evidence>
<evidence type="ECO:0000256" key="10">
    <source>
        <dbReference type="RuleBase" id="RU000594"/>
    </source>
</evidence>
<feature type="transmembrane region" description="Helical" evidence="9">
    <location>
        <begin position="57"/>
        <end position="83"/>
    </location>
</feature>
<comment type="catalytic activity">
    <reaction evidence="9 10">
        <text>Release of signal peptides from bacterial membrane prolipoproteins. Hydrolyzes -Xaa-Yaa-Zaa-|-(S,diacylglyceryl)Cys-, in which Xaa is hydrophobic (preferably Leu), and Yaa (Ala or Ser) and Zaa (Gly or Ala) have small, neutral side chains.</text>
        <dbReference type="EC" id="3.4.23.36"/>
    </reaction>
</comment>
<comment type="subcellular location">
    <subcellularLocation>
        <location evidence="9">Cell membrane</location>
        <topology evidence="9">Multi-pass membrane protein</topology>
    </subcellularLocation>
</comment>
<organism evidence="12 13">
    <name type="scientific">Microbacterium aoyamense</name>
    <dbReference type="NCBI Taxonomy" id="344166"/>
    <lineage>
        <taxon>Bacteria</taxon>
        <taxon>Bacillati</taxon>
        <taxon>Actinomycetota</taxon>
        <taxon>Actinomycetes</taxon>
        <taxon>Micrococcales</taxon>
        <taxon>Microbacteriaceae</taxon>
        <taxon>Microbacterium</taxon>
    </lineage>
</organism>